<dbReference type="InterPro" id="IPR050694">
    <property type="entry name" value="LRRC14/PRAME"/>
</dbReference>
<proteinExistence type="predicted"/>
<accession>A0A643BTV5</accession>
<evidence type="ECO:0000313" key="3">
    <source>
        <dbReference type="EMBL" id="KAB0391406.1"/>
    </source>
</evidence>
<dbReference type="PANTHER" id="PTHR14224:SF95">
    <property type="entry name" value="MELANOMA ANTIGEN PREFERENTIALLY EXPRESSED IN TUMORS-LIKE"/>
    <property type="match status" value="1"/>
</dbReference>
<keyword evidence="1" id="KW-0433">Leucine-rich repeat</keyword>
<dbReference type="EMBL" id="SGJD01004616">
    <property type="protein sequence ID" value="KAB0391406.1"/>
    <property type="molecule type" value="Genomic_DNA"/>
</dbReference>
<dbReference type="PANTHER" id="PTHR14224">
    <property type="entry name" value="SIMILAR TO PREFERENTIALLY EXPRESSED ANTIGEN IN MELANOMA-LIKE 3"/>
    <property type="match status" value="1"/>
</dbReference>
<dbReference type="GO" id="GO:0005737">
    <property type="term" value="C:cytoplasm"/>
    <property type="evidence" value="ECO:0007669"/>
    <property type="project" value="TreeGrafter"/>
</dbReference>
<comment type="caution">
    <text evidence="3">The sequence shown here is derived from an EMBL/GenBank/DDBJ whole genome shotgun (WGS) entry which is preliminary data.</text>
</comment>
<sequence>MSRQDPLSLLALASQSLLSNRDSAVHALEELPVGLFPTLSTEAFDAGHTKTVTAMVQAWPFPCLRLGSLRDQSVTQDLLEAVLDGLELGPANIACPRQQPPRDRDPVEIHTDFFLGRMFGFFHLSGFPSYILQRVKKSHGCLRLCRQTLVINQVPFHSLVEILGMLELEAIREARLHHRSRFCLQSELIQFFTQIGQMSNLGNLIMSPIPWDPLGHLRKLHLIFGCLSDQLQKMPRAEASLDCPFHKFLQRHRWTDPKASVLGQ</sequence>
<protein>
    <submittedName>
        <fullName evidence="3">Uncharacterized protein</fullName>
    </submittedName>
</protein>
<name>A0A643BTV5_BALPH</name>
<keyword evidence="2" id="KW-0677">Repeat</keyword>
<gene>
    <name evidence="3" type="ORF">E2I00_003042</name>
</gene>
<organism evidence="3 4">
    <name type="scientific">Balaenoptera physalus</name>
    <name type="common">Fin whale</name>
    <name type="synonym">Balaena physalus</name>
    <dbReference type="NCBI Taxonomy" id="9770"/>
    <lineage>
        <taxon>Eukaryota</taxon>
        <taxon>Metazoa</taxon>
        <taxon>Chordata</taxon>
        <taxon>Craniata</taxon>
        <taxon>Vertebrata</taxon>
        <taxon>Euteleostomi</taxon>
        <taxon>Mammalia</taxon>
        <taxon>Eutheria</taxon>
        <taxon>Laurasiatheria</taxon>
        <taxon>Artiodactyla</taxon>
        <taxon>Whippomorpha</taxon>
        <taxon>Cetacea</taxon>
        <taxon>Mysticeti</taxon>
        <taxon>Balaenopteridae</taxon>
        <taxon>Balaenoptera</taxon>
    </lineage>
</organism>
<dbReference type="Proteomes" id="UP000437017">
    <property type="component" value="Unassembled WGS sequence"/>
</dbReference>
<dbReference type="OrthoDB" id="9802850at2759"/>
<feature type="non-terminal residue" evidence="3">
    <location>
        <position position="264"/>
    </location>
</feature>
<keyword evidence="4" id="KW-1185">Reference proteome</keyword>
<evidence type="ECO:0000256" key="2">
    <source>
        <dbReference type="ARBA" id="ARBA00022737"/>
    </source>
</evidence>
<evidence type="ECO:0000313" key="4">
    <source>
        <dbReference type="Proteomes" id="UP000437017"/>
    </source>
</evidence>
<evidence type="ECO:0000256" key="1">
    <source>
        <dbReference type="ARBA" id="ARBA00022614"/>
    </source>
</evidence>
<dbReference type="AlphaFoldDB" id="A0A643BTV5"/>
<reference evidence="3 4" key="1">
    <citation type="journal article" date="2019" name="PLoS ONE">
        <title>Genomic analyses reveal an absence of contemporary introgressive admixture between fin whales and blue whales, despite known hybrids.</title>
        <authorList>
            <person name="Westbury M.V."/>
            <person name="Petersen B."/>
            <person name="Lorenzen E.D."/>
        </authorList>
    </citation>
    <scope>NUCLEOTIDE SEQUENCE [LARGE SCALE GENOMIC DNA]</scope>
    <source>
        <strain evidence="3">FinWhale-01</strain>
    </source>
</reference>